<evidence type="ECO:0000313" key="1">
    <source>
        <dbReference type="EMBL" id="RKD86004.1"/>
    </source>
</evidence>
<evidence type="ECO:0000313" key="2">
    <source>
        <dbReference type="Proteomes" id="UP000283387"/>
    </source>
</evidence>
<accession>A0A419VV21</accession>
<proteinExistence type="predicted"/>
<reference evidence="1 2" key="1">
    <citation type="submission" date="2018-09" db="EMBL/GenBank/DDBJ databases">
        <title>Genomic Encyclopedia of Archaeal and Bacterial Type Strains, Phase II (KMG-II): from individual species to whole genera.</title>
        <authorList>
            <person name="Goeker M."/>
        </authorList>
    </citation>
    <scope>NUCLEOTIDE SEQUENCE [LARGE SCALE GENOMIC DNA]</scope>
    <source>
        <strain evidence="1 2">DSM 27148</strain>
    </source>
</reference>
<organism evidence="1 2">
    <name type="scientific">Mangrovibacterium diazotrophicum</name>
    <dbReference type="NCBI Taxonomy" id="1261403"/>
    <lineage>
        <taxon>Bacteria</taxon>
        <taxon>Pseudomonadati</taxon>
        <taxon>Bacteroidota</taxon>
        <taxon>Bacteroidia</taxon>
        <taxon>Marinilabiliales</taxon>
        <taxon>Prolixibacteraceae</taxon>
        <taxon>Mangrovibacterium</taxon>
    </lineage>
</organism>
<sequence>MANLNEKEKRDFINHVKSTVTDEAAALTAAGFDPANRVSQLGSEYEAANAAEIAQQKAQAESLKATRLSQETLKVAYDDASSLVNLIEGLLGKDNELVHKLRQFRNN</sequence>
<protein>
    <submittedName>
        <fullName evidence="1">Uncharacterized protein</fullName>
    </submittedName>
</protein>
<dbReference type="Proteomes" id="UP000283387">
    <property type="component" value="Unassembled WGS sequence"/>
</dbReference>
<keyword evidence="2" id="KW-1185">Reference proteome</keyword>
<gene>
    <name evidence="1" type="ORF">BC643_4320</name>
</gene>
<dbReference type="OrthoDB" id="1122519at2"/>
<dbReference type="RefSeq" id="WP_120275321.1">
    <property type="nucleotide sequence ID" value="NZ_RAPN01000005.1"/>
</dbReference>
<name>A0A419VV21_9BACT</name>
<comment type="caution">
    <text evidence="1">The sequence shown here is derived from an EMBL/GenBank/DDBJ whole genome shotgun (WGS) entry which is preliminary data.</text>
</comment>
<dbReference type="AlphaFoldDB" id="A0A419VV21"/>
<dbReference type="EMBL" id="RAPN01000005">
    <property type="protein sequence ID" value="RKD86004.1"/>
    <property type="molecule type" value="Genomic_DNA"/>
</dbReference>